<feature type="domain" description="Acyltransferase 3" evidence="2">
    <location>
        <begin position="14"/>
        <end position="358"/>
    </location>
</feature>
<accession>A0A2T1NB60</accession>
<dbReference type="AlphaFoldDB" id="A0A2T1NB60"/>
<reference evidence="3 4" key="1">
    <citation type="submission" date="2018-03" db="EMBL/GenBank/DDBJ databases">
        <title>Mesoflavibacter sp. HG37 and Mesoflavibacter sp. HG96 sp.nov., two marine bacteria isolated from seawater of Western Pacific Ocean.</title>
        <authorList>
            <person name="Cheng H."/>
            <person name="Wu Y.-H."/>
            <person name="Guo L.-L."/>
            <person name="Xu X.-W."/>
        </authorList>
    </citation>
    <scope>NUCLEOTIDE SEQUENCE [LARGE SCALE GENOMIC DNA]</scope>
    <source>
        <strain evidence="3 4">KCTC 42117</strain>
    </source>
</reference>
<feature type="transmembrane region" description="Helical" evidence="1">
    <location>
        <begin position="92"/>
        <end position="113"/>
    </location>
</feature>
<gene>
    <name evidence="3" type="ORF">C7H61_10520</name>
</gene>
<feature type="transmembrane region" description="Helical" evidence="1">
    <location>
        <begin position="173"/>
        <end position="192"/>
    </location>
</feature>
<dbReference type="InterPro" id="IPR050879">
    <property type="entry name" value="Acyltransferase_3"/>
</dbReference>
<organism evidence="3 4">
    <name type="scientific">Mesoflavibacter zeaxanthinifaciens subsp. sabulilitoris</name>
    <dbReference type="NCBI Taxonomy" id="1520893"/>
    <lineage>
        <taxon>Bacteria</taxon>
        <taxon>Pseudomonadati</taxon>
        <taxon>Bacteroidota</taxon>
        <taxon>Flavobacteriia</taxon>
        <taxon>Flavobacteriales</taxon>
        <taxon>Flavobacteriaceae</taxon>
        <taxon>Mesoflavibacter</taxon>
    </lineage>
</organism>
<dbReference type="EMBL" id="PXOT01000024">
    <property type="protein sequence ID" value="PSG89377.1"/>
    <property type="molecule type" value="Genomic_DNA"/>
</dbReference>
<evidence type="ECO:0000256" key="1">
    <source>
        <dbReference type="SAM" id="Phobius"/>
    </source>
</evidence>
<name>A0A2T1NB60_9FLAO</name>
<dbReference type="PANTHER" id="PTHR23028:SF53">
    <property type="entry name" value="ACYL_TRANSF_3 DOMAIN-CONTAINING PROTEIN"/>
    <property type="match status" value="1"/>
</dbReference>
<keyword evidence="1" id="KW-1133">Transmembrane helix</keyword>
<feature type="transmembrane region" description="Helical" evidence="1">
    <location>
        <begin position="150"/>
        <end position="166"/>
    </location>
</feature>
<keyword evidence="1" id="KW-0812">Transmembrane</keyword>
<keyword evidence="4" id="KW-1185">Reference proteome</keyword>
<keyword evidence="1" id="KW-0472">Membrane</keyword>
<feature type="transmembrane region" description="Helical" evidence="1">
    <location>
        <begin position="212"/>
        <end position="233"/>
    </location>
</feature>
<evidence type="ECO:0000313" key="4">
    <source>
        <dbReference type="Proteomes" id="UP000238430"/>
    </source>
</evidence>
<evidence type="ECO:0000259" key="2">
    <source>
        <dbReference type="Pfam" id="PF01757"/>
    </source>
</evidence>
<proteinExistence type="predicted"/>
<feature type="transmembrane region" description="Helical" evidence="1">
    <location>
        <begin position="242"/>
        <end position="259"/>
    </location>
</feature>
<dbReference type="GO" id="GO:0009103">
    <property type="term" value="P:lipopolysaccharide biosynthetic process"/>
    <property type="evidence" value="ECO:0007669"/>
    <property type="project" value="TreeGrafter"/>
</dbReference>
<feature type="transmembrane region" description="Helical" evidence="1">
    <location>
        <begin position="12"/>
        <end position="34"/>
    </location>
</feature>
<dbReference type="Proteomes" id="UP000238430">
    <property type="component" value="Unassembled WGS sequence"/>
</dbReference>
<feature type="transmembrane region" description="Helical" evidence="1">
    <location>
        <begin position="271"/>
        <end position="294"/>
    </location>
</feature>
<feature type="transmembrane region" description="Helical" evidence="1">
    <location>
        <begin position="337"/>
        <end position="361"/>
    </location>
</feature>
<dbReference type="InterPro" id="IPR002656">
    <property type="entry name" value="Acyl_transf_3_dom"/>
</dbReference>
<feature type="transmembrane region" description="Helical" evidence="1">
    <location>
        <begin position="306"/>
        <end position="325"/>
    </location>
</feature>
<feature type="transmembrane region" description="Helical" evidence="1">
    <location>
        <begin position="46"/>
        <end position="71"/>
    </location>
</feature>
<dbReference type="PANTHER" id="PTHR23028">
    <property type="entry name" value="ACETYLTRANSFERASE"/>
    <property type="match status" value="1"/>
</dbReference>
<dbReference type="Pfam" id="PF01757">
    <property type="entry name" value="Acyl_transf_3"/>
    <property type="match status" value="1"/>
</dbReference>
<protein>
    <recommendedName>
        <fullName evidence="2">Acyltransferase 3 domain-containing protein</fullName>
    </recommendedName>
</protein>
<sequence length="374" mass="44702">MLKAITTYKNRVFGLDVVRAVAILLILCSHSTILLFPNSEAVVLRFIQFFGTIGVDIFFVLSGFLIGTILIKHIESNRTKPKHFLQFWIRRWLRTLPNYYLILLINIGLAFFYKNEIPNQLYKYFFFLQNVFDEMPDFFTESWSLTIEEFAYLLGPILLMLFALIFKNLNKWMFLLMTTLVIVYFIVNKLIFHNSYTNIPQDFNWSHSLRKVVFTRIDSIYFGFLGAFISYYYAQFWSKTKWFSFGFGSVLFLGLHYFIYKNQLQPNQFSFFFNVWYLPLVSISILLFFPVFSTWKTKQVNFVTKISLWSYSLYLVNYSIVLLTLKHFVSLEHSSILFKLIILIIFWIASFVLSYILYAYFERPIIEFRDNLNK</sequence>
<dbReference type="GO" id="GO:0016020">
    <property type="term" value="C:membrane"/>
    <property type="evidence" value="ECO:0007669"/>
    <property type="project" value="TreeGrafter"/>
</dbReference>
<evidence type="ECO:0000313" key="3">
    <source>
        <dbReference type="EMBL" id="PSG89377.1"/>
    </source>
</evidence>
<dbReference type="GO" id="GO:0016747">
    <property type="term" value="F:acyltransferase activity, transferring groups other than amino-acyl groups"/>
    <property type="evidence" value="ECO:0007669"/>
    <property type="project" value="InterPro"/>
</dbReference>
<dbReference type="OrthoDB" id="290051at2"/>
<comment type="caution">
    <text evidence="3">The sequence shown here is derived from an EMBL/GenBank/DDBJ whole genome shotgun (WGS) entry which is preliminary data.</text>
</comment>